<comment type="subcellular location">
    <subcellularLocation>
        <location evidence="1">Membrane</location>
        <topology evidence="1">Single-pass membrane protein</topology>
    </subcellularLocation>
</comment>
<dbReference type="SUPFAM" id="SSF117892">
    <property type="entry name" value="Band 7/SPFH domain"/>
    <property type="match status" value="1"/>
</dbReference>
<keyword evidence="4" id="KW-0378">Hydrolase</keyword>
<keyword evidence="4" id="KW-0645">Protease</keyword>
<dbReference type="GO" id="GO:0008233">
    <property type="term" value="F:peptidase activity"/>
    <property type="evidence" value="ECO:0007669"/>
    <property type="project" value="UniProtKB-KW"/>
</dbReference>
<dbReference type="FunFam" id="3.30.479.30:FF:000004">
    <property type="entry name" value="Putative membrane protease family, stomatin"/>
    <property type="match status" value="1"/>
</dbReference>
<evidence type="ECO:0000313" key="5">
    <source>
        <dbReference type="Proteomes" id="UP000030960"/>
    </source>
</evidence>
<dbReference type="Gene3D" id="6.10.250.2090">
    <property type="match status" value="1"/>
</dbReference>
<dbReference type="PATRIC" id="fig|1515334.3.peg.5016"/>
<evidence type="ECO:0000313" key="4">
    <source>
        <dbReference type="EMBL" id="KHQ50479.1"/>
    </source>
</evidence>
<keyword evidence="5" id="KW-1185">Reference proteome</keyword>
<reference evidence="4 5" key="1">
    <citation type="submission" date="2014-10" db="EMBL/GenBank/DDBJ databases">
        <title>Genome sequence of Ponticoccus sp. strain UMTAT08 isolated from clonal culture of toxic dinoflagellate Alexandrium tamiyavanichii.</title>
        <authorList>
            <person name="Gan H.Y."/>
            <person name="Muhd D.-D."/>
            <person name="Mohd Noor M.E."/>
            <person name="Yeong Y.S."/>
            <person name="Usup G."/>
        </authorList>
    </citation>
    <scope>NUCLEOTIDE SEQUENCE [LARGE SCALE GENOMIC DNA]</scope>
    <source>
        <strain evidence="4 5">UMTAT08</strain>
    </source>
</reference>
<comment type="similarity">
    <text evidence="2">Belongs to the band 7/mec-2 family.</text>
</comment>
<dbReference type="GO" id="GO:0098552">
    <property type="term" value="C:side of membrane"/>
    <property type="evidence" value="ECO:0007669"/>
    <property type="project" value="UniProtKB-ARBA"/>
</dbReference>
<dbReference type="InterPro" id="IPR001107">
    <property type="entry name" value="Band_7"/>
</dbReference>
<sequence>MTNVLTRMIHALTGRERVTLTETQRMLVLVNGRFDALLGPGEHLVPRDNCVREIHSIDRLRFITAFDRALFRSRPDLAEGHLTEVRTGPEEIAVVLRDGRPVQVLFPEEREVFWTDAGPFTVDRFDLASDPGVDAALARRLDRASLGRALTTVTVAEGHVGMLHFDGVLVRRLPPGVHSFWAVGPRVTARLVDMRTRAHEVAGQEILTKDRVTIRVNLTAIFRVTDPERAVSAVSDFEETLHRAVQLVFRRRVGALTLDQLLAEKGAIDVEAGDSLRAEMAGIGIELKEIALKDVILPGEIREILNRVVEAEKEAEANVILRREETNAMRALLNTAKVMEDNPVMLRLKELEALEAIAAKVDHLTVHNGTKGLMQEIARLRD</sequence>
<dbReference type="GO" id="GO:0005886">
    <property type="term" value="C:plasma membrane"/>
    <property type="evidence" value="ECO:0007669"/>
    <property type="project" value="InterPro"/>
</dbReference>
<evidence type="ECO:0000256" key="2">
    <source>
        <dbReference type="ARBA" id="ARBA00008164"/>
    </source>
</evidence>
<dbReference type="InterPro" id="IPR043202">
    <property type="entry name" value="Band-7_stomatin-like"/>
</dbReference>
<proteinExistence type="inferred from homology"/>
<dbReference type="RefSeq" id="WP_069086736.1">
    <property type="nucleotide sequence ID" value="NZ_JSUQ01000026.1"/>
</dbReference>
<feature type="domain" description="Band 7" evidence="3">
    <location>
        <begin position="150"/>
        <end position="309"/>
    </location>
</feature>
<dbReference type="PANTHER" id="PTHR10264:SF83">
    <property type="entry name" value="BLL5629 PROTEIN"/>
    <property type="match status" value="1"/>
</dbReference>
<evidence type="ECO:0000259" key="3">
    <source>
        <dbReference type="SMART" id="SM00244"/>
    </source>
</evidence>
<dbReference type="InterPro" id="IPR036013">
    <property type="entry name" value="Band_7/SPFH_dom_sf"/>
</dbReference>
<name>A0A0B3SIW5_9RHOB</name>
<dbReference type="PANTHER" id="PTHR10264">
    <property type="entry name" value="BAND 7 PROTEIN-RELATED"/>
    <property type="match status" value="1"/>
</dbReference>
<dbReference type="GO" id="GO:0006508">
    <property type="term" value="P:proteolysis"/>
    <property type="evidence" value="ECO:0007669"/>
    <property type="project" value="UniProtKB-KW"/>
</dbReference>
<comment type="caution">
    <text evidence="4">The sequence shown here is derived from an EMBL/GenBank/DDBJ whole genome shotgun (WGS) entry which is preliminary data.</text>
</comment>
<dbReference type="Gene3D" id="3.30.479.30">
    <property type="entry name" value="Band 7 domain"/>
    <property type="match status" value="1"/>
</dbReference>
<gene>
    <name evidence="4" type="ORF">OA50_04989</name>
</gene>
<accession>A0A0B3SIW5</accession>
<dbReference type="CDD" id="cd13438">
    <property type="entry name" value="SPFH_eoslipins_u2"/>
    <property type="match status" value="1"/>
</dbReference>
<organism evidence="4 5">
    <name type="scientific">Mameliella alba</name>
    <dbReference type="NCBI Taxonomy" id="561184"/>
    <lineage>
        <taxon>Bacteria</taxon>
        <taxon>Pseudomonadati</taxon>
        <taxon>Pseudomonadota</taxon>
        <taxon>Alphaproteobacteria</taxon>
        <taxon>Rhodobacterales</taxon>
        <taxon>Roseobacteraceae</taxon>
        <taxon>Mameliella</taxon>
    </lineage>
</organism>
<dbReference type="SMART" id="SM00244">
    <property type="entry name" value="PHB"/>
    <property type="match status" value="1"/>
</dbReference>
<dbReference type="EMBL" id="JSUQ01000026">
    <property type="protein sequence ID" value="KHQ50479.1"/>
    <property type="molecule type" value="Genomic_DNA"/>
</dbReference>
<dbReference type="AlphaFoldDB" id="A0A0B3SIW5"/>
<protein>
    <submittedName>
        <fullName evidence="4">Putative stomatin/prohibitin-family membrane protease subunit</fullName>
    </submittedName>
</protein>
<dbReference type="STRING" id="561184.SAMN05216376_12120"/>
<dbReference type="Proteomes" id="UP000030960">
    <property type="component" value="Unassembled WGS sequence"/>
</dbReference>
<dbReference type="Pfam" id="PF01145">
    <property type="entry name" value="Band_7"/>
    <property type="match status" value="1"/>
</dbReference>
<evidence type="ECO:0000256" key="1">
    <source>
        <dbReference type="ARBA" id="ARBA00004167"/>
    </source>
</evidence>